<name>A0ABT7WFH6_9FLAO</name>
<accession>A0ABT7WFH6</accession>
<comment type="caution">
    <text evidence="10">The sequence shown here is derived from an EMBL/GenBank/DDBJ whole genome shotgun (WGS) entry which is preliminary data.</text>
</comment>
<evidence type="ECO:0000256" key="1">
    <source>
        <dbReference type="ARBA" id="ARBA00001974"/>
    </source>
</evidence>
<gene>
    <name evidence="10" type="ORF">QU605_09320</name>
</gene>
<sequence length="973" mass="107163">MNKEYIIALGELSDKLSGSLRSDSLHKHLYATDASVYRMLPEAVAYPKNETDLKHLIQFAATHGTSLIPRAAGTSLAGQCVGTGIVVDLSRHFTSIIHLDREKKQVRLQPGVIRDELNLFLKPYGLFFGPNTSTSNRCMIGGMVGNNSCGTTSIRYGVTRDKVVGLKALLSDGSCVEFTGLNPRELIQKTENPDLEGNIYKNILNELTNKQIADNIRNEFPRPEIHRRNTGYALDALLESLPSERGEAVFNLSELLCGSEGTLALTTEITLQLDELPPAEAAMIVSHYESLEECLSDVAPVMEHTLYMCEMMDRVILDCTKNNIEQLENRFFVEGDPAALLMLEVRADDADTLQAEVASVLAILGANGRSYANPVLKGPDISKAIALRKAGLGLLGNMVGDKKAVACIEDTAVALPDLKDFISEFTSIMDSYGQKAVYYAHAGAGELHLRPILDLKKSDDVRLFRQITTDVALLTKKYRGSFSGEHGDGIVRAEFIPLMLGSENYELLRRIKTYFDPKGIFNPGKIVDAYPMDKALRYIPDRPAPDVRTLLDFSDSQGILRAAEKCNGSGDCRKTEHVQGGMCPSYHATRNEKDTTRARANALREMLSDPSNGNPFNRGELKEVFDVCLSCKACARECPSNVDVATLKAEFAYQYQEKNGYSLRNRLFAYNTSLSRLQSSVAPLSNLITQSGPTAGLLKRILGVAPERSLPKVYKEDFDACLKKVQKPGNAHLGKVVLYLDEFTQFLDTQVGLDAIALLVGLGYQVKLFKAESGRAFISKGFLKQAKALAHDNSGDLVDFANSETPVIGLEPSALLTFRDEYRRFGLPEDQVSRMASNCFLIEEFISREHQAGRITSKRFGRDVREIKIHVHCHQKALSNQKVTFDMLNIPEGYSPTLITAGCCGMAGSFGYEKEHYEISMKVGGLRLFPAIKKTSPEVILAANGTSCRHQIFDGTGRKALHPVSILKAALAV</sequence>
<keyword evidence="3" id="KW-0479">Metal-binding</keyword>
<evidence type="ECO:0000259" key="9">
    <source>
        <dbReference type="PROSITE" id="PS51387"/>
    </source>
</evidence>
<evidence type="ECO:0000256" key="4">
    <source>
        <dbReference type="ARBA" id="ARBA00022827"/>
    </source>
</evidence>
<dbReference type="EMBL" id="JAUDUY010000004">
    <property type="protein sequence ID" value="MDM9631669.1"/>
    <property type="molecule type" value="Genomic_DNA"/>
</dbReference>
<keyword evidence="5" id="KW-0560">Oxidoreductase</keyword>
<organism evidence="10 11">
    <name type="scientific">Robiginitalea aurantiaca</name>
    <dbReference type="NCBI Taxonomy" id="3056915"/>
    <lineage>
        <taxon>Bacteria</taxon>
        <taxon>Pseudomonadati</taxon>
        <taxon>Bacteroidota</taxon>
        <taxon>Flavobacteriia</taxon>
        <taxon>Flavobacteriales</taxon>
        <taxon>Flavobacteriaceae</taxon>
        <taxon>Robiginitalea</taxon>
    </lineage>
</organism>
<evidence type="ECO:0000256" key="2">
    <source>
        <dbReference type="ARBA" id="ARBA00022630"/>
    </source>
</evidence>
<evidence type="ECO:0000256" key="7">
    <source>
        <dbReference type="ARBA" id="ARBA00023014"/>
    </source>
</evidence>
<proteinExistence type="predicted"/>
<dbReference type="PROSITE" id="PS51379">
    <property type="entry name" value="4FE4S_FER_2"/>
    <property type="match status" value="1"/>
</dbReference>
<evidence type="ECO:0000259" key="8">
    <source>
        <dbReference type="PROSITE" id="PS51379"/>
    </source>
</evidence>
<dbReference type="Pfam" id="PF13534">
    <property type="entry name" value="Fer4_17"/>
    <property type="match status" value="1"/>
</dbReference>
<dbReference type="Gene3D" id="1.10.45.10">
    <property type="entry name" value="Vanillyl-alcohol Oxidase, Chain A, domain 4"/>
    <property type="match status" value="1"/>
</dbReference>
<dbReference type="InterPro" id="IPR016164">
    <property type="entry name" value="FAD-linked_Oxase-like_C"/>
</dbReference>
<feature type="domain" description="4Fe-4S ferredoxin-type" evidence="8">
    <location>
        <begin position="619"/>
        <end position="650"/>
    </location>
</feature>
<evidence type="ECO:0000313" key="10">
    <source>
        <dbReference type="EMBL" id="MDM9631669.1"/>
    </source>
</evidence>
<feature type="domain" description="FAD-binding PCMH-type" evidence="9">
    <location>
        <begin position="37"/>
        <end position="276"/>
    </location>
</feature>
<dbReference type="InterPro" id="IPR017896">
    <property type="entry name" value="4Fe4S_Fe-S-bd"/>
</dbReference>
<dbReference type="PROSITE" id="PS51387">
    <property type="entry name" value="FAD_PCMH"/>
    <property type="match status" value="1"/>
</dbReference>
<dbReference type="InterPro" id="IPR016171">
    <property type="entry name" value="Vanillyl_alc_oxidase_C-sub2"/>
</dbReference>
<evidence type="ECO:0000313" key="11">
    <source>
        <dbReference type="Proteomes" id="UP001174839"/>
    </source>
</evidence>
<dbReference type="SUPFAM" id="SSF56176">
    <property type="entry name" value="FAD-binding/transporter-associated domain-like"/>
    <property type="match status" value="1"/>
</dbReference>
<dbReference type="Gene3D" id="3.30.465.10">
    <property type="match status" value="1"/>
</dbReference>
<keyword evidence="7" id="KW-0411">Iron-sulfur</keyword>
<dbReference type="PROSITE" id="PS00198">
    <property type="entry name" value="4FE4S_FER_1"/>
    <property type="match status" value="1"/>
</dbReference>
<evidence type="ECO:0000256" key="6">
    <source>
        <dbReference type="ARBA" id="ARBA00023004"/>
    </source>
</evidence>
<dbReference type="InterPro" id="IPR036318">
    <property type="entry name" value="FAD-bd_PCMH-like_sf"/>
</dbReference>
<dbReference type="PANTHER" id="PTHR11748">
    <property type="entry name" value="D-LACTATE DEHYDROGENASE"/>
    <property type="match status" value="1"/>
</dbReference>
<comment type="cofactor">
    <cofactor evidence="1">
        <name>FAD</name>
        <dbReference type="ChEBI" id="CHEBI:57692"/>
    </cofactor>
</comment>
<dbReference type="SUPFAM" id="SSF46548">
    <property type="entry name" value="alpha-helical ferredoxin"/>
    <property type="match status" value="1"/>
</dbReference>
<keyword evidence="11" id="KW-1185">Reference proteome</keyword>
<dbReference type="Gene3D" id="3.30.70.2740">
    <property type="match status" value="1"/>
</dbReference>
<dbReference type="Proteomes" id="UP001174839">
    <property type="component" value="Unassembled WGS sequence"/>
</dbReference>
<dbReference type="InterPro" id="IPR016169">
    <property type="entry name" value="FAD-bd_PCMH_sub2"/>
</dbReference>
<protein>
    <submittedName>
        <fullName evidence="10">FAD-linked oxidase C-terminal domain-containing protein</fullName>
    </submittedName>
</protein>
<dbReference type="RefSeq" id="WP_289725034.1">
    <property type="nucleotide sequence ID" value="NZ_JAUDUY010000004.1"/>
</dbReference>
<dbReference type="InterPro" id="IPR006094">
    <property type="entry name" value="Oxid_FAD_bind_N"/>
</dbReference>
<dbReference type="InterPro" id="IPR004113">
    <property type="entry name" value="FAD-bd_oxidored_4_C"/>
</dbReference>
<dbReference type="InterPro" id="IPR016166">
    <property type="entry name" value="FAD-bd_PCMH"/>
</dbReference>
<evidence type="ECO:0000256" key="5">
    <source>
        <dbReference type="ARBA" id="ARBA00023002"/>
    </source>
</evidence>
<dbReference type="Pfam" id="PF01565">
    <property type="entry name" value="FAD_binding_4"/>
    <property type="match status" value="1"/>
</dbReference>
<evidence type="ECO:0000256" key="3">
    <source>
        <dbReference type="ARBA" id="ARBA00022723"/>
    </source>
</evidence>
<dbReference type="SUPFAM" id="SSF55103">
    <property type="entry name" value="FAD-linked oxidases, C-terminal domain"/>
    <property type="match status" value="1"/>
</dbReference>
<dbReference type="Pfam" id="PF02913">
    <property type="entry name" value="FAD-oxidase_C"/>
    <property type="match status" value="1"/>
</dbReference>
<dbReference type="InterPro" id="IPR017900">
    <property type="entry name" value="4Fe4S_Fe_S_CS"/>
</dbReference>
<reference evidence="10" key="1">
    <citation type="submission" date="2023-06" db="EMBL/GenBank/DDBJ databases">
        <title>Robiginitalea aurantiacus sp. nov. and Algoriphagus sediminis sp. nov., isolated from coastal sediment.</title>
        <authorList>
            <person name="Zhou Z.Y."/>
            <person name="An J."/>
            <person name="Jia Y.W."/>
            <person name="Du Z.J."/>
        </authorList>
    </citation>
    <scope>NUCLEOTIDE SEQUENCE</scope>
    <source>
        <strain evidence="10">M39</strain>
    </source>
</reference>
<keyword evidence="2" id="KW-0285">Flavoprotein</keyword>
<keyword evidence="6" id="KW-0408">Iron</keyword>
<dbReference type="PANTHER" id="PTHR11748:SF119">
    <property type="entry name" value="D-2-HYDROXYGLUTARATE DEHYDROGENASE"/>
    <property type="match status" value="1"/>
</dbReference>
<keyword evidence="4" id="KW-0274">FAD</keyword>